<evidence type="ECO:0000313" key="2">
    <source>
        <dbReference type="Proteomes" id="UP000003678"/>
    </source>
</evidence>
<reference evidence="1 2" key="1">
    <citation type="submission" date="2009-03" db="EMBL/GenBank/DDBJ databases">
        <authorList>
            <person name="Setubal J.C."/>
            <person name="Boyle S."/>
            <person name="Crasta O.R."/>
            <person name="Gillespie J.J."/>
            <person name="Kenyon R.W."/>
            <person name="Lu J."/>
            <person name="Mane S."/>
            <person name="Nagrani S."/>
            <person name="Shallom J.M."/>
            <person name="Shallom S."/>
            <person name="Shukla M."/>
            <person name="Snyder E.E."/>
            <person name="Sobral B.W."/>
            <person name="Wattam A.R."/>
            <person name="Will R."/>
            <person name="Williams K."/>
            <person name="Yoo H."/>
            <person name="Bruce D.H."/>
            <person name="Detter C."/>
            <person name="Munk C."/>
            <person name="Brettin T.S."/>
            <person name="Ficht T."/>
        </authorList>
    </citation>
    <scope>NUCLEOTIDE SEQUENCE [LARGE SCALE GENOMIC DNA]</scope>
    <source>
        <strain evidence="1 2">Cudo</strain>
    </source>
</reference>
<dbReference type="Proteomes" id="UP000003678">
    <property type="component" value="Unassembled WGS sequence"/>
</dbReference>
<evidence type="ECO:0008006" key="3">
    <source>
        <dbReference type="Google" id="ProtNLM"/>
    </source>
</evidence>
<proteinExistence type="predicted"/>
<dbReference type="EMBL" id="ACJD01000003">
    <property type="protein sequence ID" value="EEH14602.1"/>
    <property type="molecule type" value="Genomic_DNA"/>
</dbReference>
<protein>
    <recommendedName>
        <fullName evidence="3">Endo alpha-1,4 polygalactosaminidase</fullName>
    </recommendedName>
</protein>
<comment type="caution">
    <text evidence="1">The sequence shown here is derived from an EMBL/GenBank/DDBJ whole genome shotgun (WGS) entry which is preliminary data.</text>
</comment>
<dbReference type="AlphaFoldDB" id="C0G6G8"/>
<name>C0G6G8_9HYPH</name>
<evidence type="ECO:0000313" key="1">
    <source>
        <dbReference type="EMBL" id="EEH14602.1"/>
    </source>
</evidence>
<organism evidence="1 2">
    <name type="scientific">Brucella ceti str. Cudo</name>
    <dbReference type="NCBI Taxonomy" id="595497"/>
    <lineage>
        <taxon>Bacteria</taxon>
        <taxon>Pseudomonadati</taxon>
        <taxon>Pseudomonadota</taxon>
        <taxon>Alphaproteobacteria</taxon>
        <taxon>Hyphomicrobiales</taxon>
        <taxon>Brucellaceae</taxon>
        <taxon>Brucella/Ochrobactrum group</taxon>
        <taxon>Brucella</taxon>
    </lineage>
</organism>
<sequence>MTGRIAMNTQATIDTAAVAPLNFDPNAWHHSQMTTLEAIELSRSGGHPYSSPNVPKGFNTVVGFFFDTYDWYPAAYDDEEGNAMKDRELIQYEDWCAKYARTLGLEVKEVEAPAALKVHGIMALKAYPEALLEIRLIEMP</sequence>
<gene>
    <name evidence="1" type="ORF">BCETI_3000360</name>
</gene>
<accession>C0G6G8</accession>